<dbReference type="PATRIC" id="fig|84022.5.peg.236"/>
<evidence type="ECO:0000313" key="3">
    <source>
        <dbReference type="Proteomes" id="UP000035704"/>
    </source>
</evidence>
<protein>
    <recommendedName>
        <fullName evidence="1">DUF4179 domain-containing protein</fullName>
    </recommendedName>
</protein>
<proteinExistence type="predicted"/>
<evidence type="ECO:0000313" key="2">
    <source>
        <dbReference type="EMBL" id="AKL95927.1"/>
    </source>
</evidence>
<dbReference type="RefSeq" id="WP_044824799.1">
    <property type="nucleotide sequence ID" value="NZ_CP009687.1"/>
</dbReference>
<dbReference type="AlphaFoldDB" id="A0A0D8I9Z0"/>
<dbReference type="Gene3D" id="2.60.40.1630">
    <property type="entry name" value="bacillus anthracis domain"/>
    <property type="match status" value="1"/>
</dbReference>
<sequence>MKKVERLLYEKKAELDQIEVPEELEERLNNALKDKNFVTKRKNNWMGKIAVICLITLLIGYNFDTLAFYGKRLVGYDQIMNNTLRQLNQLGEGQVIGKSYTFQNGITMTLDGIMLDENQLLAFYSLKDPSGETDLLQISPHMYMEGWRKKYMKESGRGELDEDKKEIRWITSFEPPRFYERNLSLKIHLTHRDIAEEGEIKFKLDRGKAMGSTLKKGIHETFKSGKTSVRLASMVASPTRTVINGSIQNIFQLARDQISGNRLRPNEVTIKLVANGKEVPSQGSGMRTDFKGITFHQEFDALPEDLQSLELHLESLSVDRNVTEEVHLPKDLKNKSISILGQNVQINKIYQSNDATFVTLTTKEDTILTRVYLLVDGNKISLQETTTDQLVKQENGETLHTRTLHFPATGEEYEFIIERITYTEVYNRMINILGK</sequence>
<dbReference type="KEGG" id="cace:CACET_c24820"/>
<dbReference type="Proteomes" id="UP000035704">
    <property type="component" value="Chromosome"/>
</dbReference>
<dbReference type="InterPro" id="IPR025436">
    <property type="entry name" value="DUF4179"/>
</dbReference>
<feature type="domain" description="DUF4179" evidence="1">
    <location>
        <begin position="40"/>
        <end position="128"/>
    </location>
</feature>
<dbReference type="EMBL" id="CP009687">
    <property type="protein sequence ID" value="AKL95927.1"/>
    <property type="molecule type" value="Genomic_DNA"/>
</dbReference>
<accession>A0A0D8I9Z0</accession>
<reference evidence="2 3" key="1">
    <citation type="submission" date="2014-10" db="EMBL/GenBank/DDBJ databases">
        <title>Genome sequence of Clostridium aceticum DSM 1496.</title>
        <authorList>
            <person name="Poehlein A."/>
            <person name="Schiel-Bengelsdorf B."/>
            <person name="Gottschalk G."/>
            <person name="Duerre P."/>
            <person name="Daniel R."/>
        </authorList>
    </citation>
    <scope>NUCLEOTIDE SEQUENCE [LARGE SCALE GENOMIC DNA]</scope>
    <source>
        <strain evidence="2 3">DSM 1496</strain>
    </source>
</reference>
<keyword evidence="3" id="KW-1185">Reference proteome</keyword>
<organism evidence="2 3">
    <name type="scientific">Clostridium aceticum</name>
    <dbReference type="NCBI Taxonomy" id="84022"/>
    <lineage>
        <taxon>Bacteria</taxon>
        <taxon>Bacillati</taxon>
        <taxon>Bacillota</taxon>
        <taxon>Clostridia</taxon>
        <taxon>Eubacteriales</taxon>
        <taxon>Clostridiaceae</taxon>
        <taxon>Clostridium</taxon>
    </lineage>
</organism>
<dbReference type="OrthoDB" id="2961302at2"/>
<gene>
    <name evidence="2" type="ORF">CACET_c24820</name>
</gene>
<name>A0A0D8I9Z0_9CLOT</name>
<evidence type="ECO:0000259" key="1">
    <source>
        <dbReference type="Pfam" id="PF13786"/>
    </source>
</evidence>
<dbReference type="Pfam" id="PF13786">
    <property type="entry name" value="DUF4179"/>
    <property type="match status" value="1"/>
</dbReference>